<dbReference type="RefSeq" id="WP_267635689.1">
    <property type="nucleotide sequence ID" value="NZ_JAODIY010000001.1"/>
</dbReference>
<feature type="domain" description="Histidine kinase" evidence="8">
    <location>
        <begin position="341"/>
        <end position="538"/>
    </location>
</feature>
<dbReference type="Gene3D" id="3.30.450.20">
    <property type="entry name" value="PAS domain"/>
    <property type="match status" value="1"/>
</dbReference>
<evidence type="ECO:0000313" key="10">
    <source>
        <dbReference type="Proteomes" id="UP001596414"/>
    </source>
</evidence>
<evidence type="ECO:0000256" key="7">
    <source>
        <dbReference type="SAM" id="Phobius"/>
    </source>
</evidence>
<comment type="caution">
    <text evidence="9">The sequence shown here is derived from an EMBL/GenBank/DDBJ whole genome shotgun (WGS) entry which is preliminary data.</text>
</comment>
<evidence type="ECO:0000256" key="6">
    <source>
        <dbReference type="ARBA" id="ARBA00022840"/>
    </source>
</evidence>
<keyword evidence="7" id="KW-0812">Transmembrane</keyword>
<dbReference type="CDD" id="cd00130">
    <property type="entry name" value="PAS"/>
    <property type="match status" value="1"/>
</dbReference>
<evidence type="ECO:0000313" key="9">
    <source>
        <dbReference type="EMBL" id="MFC7127626.1"/>
    </source>
</evidence>
<protein>
    <recommendedName>
        <fullName evidence="2">histidine kinase</fullName>
        <ecNumber evidence="2">2.7.13.3</ecNumber>
    </recommendedName>
</protein>
<dbReference type="Proteomes" id="UP001596414">
    <property type="component" value="Unassembled WGS sequence"/>
</dbReference>
<evidence type="ECO:0000256" key="2">
    <source>
        <dbReference type="ARBA" id="ARBA00012438"/>
    </source>
</evidence>
<comment type="catalytic activity">
    <reaction evidence="1">
        <text>ATP + protein L-histidine = ADP + protein N-phospho-L-histidine.</text>
        <dbReference type="EC" id="2.7.13.3"/>
    </reaction>
</comment>
<dbReference type="Gene3D" id="3.30.565.10">
    <property type="entry name" value="Histidine kinase-like ATPase, C-terminal domain"/>
    <property type="match status" value="1"/>
</dbReference>
<feature type="transmembrane region" description="Helical" evidence="7">
    <location>
        <begin position="34"/>
        <end position="59"/>
    </location>
</feature>
<keyword evidence="4" id="KW-0547">Nucleotide-binding</keyword>
<proteinExistence type="predicted"/>
<dbReference type="CDD" id="cd00075">
    <property type="entry name" value="HATPase"/>
    <property type="match status" value="1"/>
</dbReference>
<sequence length="542" mass="58507">MVSLAEGLFGVGILVSLGICILGLYSYRKWDEPGVLSFAIFTLLFGTSGIASGSVHFIVGDSWGEQVVWSLPAVLGLGLWCLPWALFSLQYSGRYTRLSRRTFGYLFLPYLLFASGIIFQIVLPLETAVLGLIIGGLSAIYIFGLVALGIGIILLMTAEYSHLSLRAGVLLSVAPATTTVGFNTANALSTPLALSEAYLLTFGIPAIALTVALFQYGIFTATPAVGTIGEREIAREIDDLVFVVDDQQRIIKINEATTETLDIDQDAVQGEQLQTQLPYSLEALGKAESITLETPDGTRRYDSQVSSVTDQHGRGLGSLVSLHDVTEHELREQRLTVLNRVLRHNLRNKVEVVKSHAEVLDAQHENGHATTIVDTADTIAELGHRARTIDQFVSHSKSSTAVDLVEVVEATWAVVDPESADLTVSFDLPESATVETNREALKAALESSLDNAATYADTTVEVVVTKQRDEYEVTIADNGPGIPSGELASLDAGTETALEHGTGLGLWQLKWAVMTIGGDLEFETTEGTTVHFTVPDEHRHPA</sequence>
<reference evidence="9 10" key="1">
    <citation type="journal article" date="2014" name="Int. J. Syst. Evol. Microbiol.">
        <title>Complete genome sequence of Corynebacterium casei LMG S-19264T (=DSM 44701T), isolated from a smear-ripened cheese.</title>
        <authorList>
            <consortium name="US DOE Joint Genome Institute (JGI-PGF)"/>
            <person name="Walter F."/>
            <person name="Albersmeier A."/>
            <person name="Kalinowski J."/>
            <person name="Ruckert C."/>
        </authorList>
    </citation>
    <scope>NUCLEOTIDE SEQUENCE [LARGE SCALE GENOMIC DNA]</scope>
    <source>
        <strain evidence="9 10">CGMCC 4.7215</strain>
    </source>
</reference>
<dbReference type="InterPro" id="IPR000014">
    <property type="entry name" value="PAS"/>
</dbReference>
<organism evidence="9 10">
    <name type="scientific">Halovenus rubra</name>
    <dbReference type="NCBI Taxonomy" id="869890"/>
    <lineage>
        <taxon>Archaea</taxon>
        <taxon>Methanobacteriati</taxon>
        <taxon>Methanobacteriota</taxon>
        <taxon>Stenosarchaea group</taxon>
        <taxon>Halobacteria</taxon>
        <taxon>Halobacteriales</taxon>
        <taxon>Haloarculaceae</taxon>
        <taxon>Halovenus</taxon>
    </lineage>
</organism>
<dbReference type="EMBL" id="JBHSZQ010000051">
    <property type="protein sequence ID" value="MFC7127626.1"/>
    <property type="molecule type" value="Genomic_DNA"/>
</dbReference>
<evidence type="ECO:0000256" key="1">
    <source>
        <dbReference type="ARBA" id="ARBA00000085"/>
    </source>
</evidence>
<dbReference type="SUPFAM" id="SSF55874">
    <property type="entry name" value="ATPase domain of HSP90 chaperone/DNA topoisomerase II/histidine kinase"/>
    <property type="match status" value="1"/>
</dbReference>
<name>A0ABD5XDB8_9EURY</name>
<keyword evidence="5" id="KW-0418">Kinase</keyword>
<feature type="transmembrane region" description="Helical" evidence="7">
    <location>
        <begin position="129"/>
        <end position="155"/>
    </location>
</feature>
<keyword evidence="7" id="KW-0472">Membrane</keyword>
<dbReference type="Pfam" id="PF02518">
    <property type="entry name" value="HATPase_c"/>
    <property type="match status" value="1"/>
</dbReference>
<keyword evidence="3" id="KW-0808">Transferase</keyword>
<dbReference type="InterPro" id="IPR035965">
    <property type="entry name" value="PAS-like_dom_sf"/>
</dbReference>
<evidence type="ECO:0000259" key="8">
    <source>
        <dbReference type="PROSITE" id="PS50109"/>
    </source>
</evidence>
<feature type="transmembrane region" description="Helical" evidence="7">
    <location>
        <begin position="6"/>
        <end position="27"/>
    </location>
</feature>
<dbReference type="SUPFAM" id="SSF55785">
    <property type="entry name" value="PYP-like sensor domain (PAS domain)"/>
    <property type="match status" value="1"/>
</dbReference>
<keyword evidence="6 9" id="KW-0067">ATP-binding</keyword>
<feature type="transmembrane region" description="Helical" evidence="7">
    <location>
        <begin position="197"/>
        <end position="219"/>
    </location>
</feature>
<gene>
    <name evidence="9" type="ORF">ACFQJ7_16655</name>
</gene>
<dbReference type="EC" id="2.7.13.3" evidence="2"/>
<evidence type="ECO:0000256" key="5">
    <source>
        <dbReference type="ARBA" id="ARBA00022777"/>
    </source>
</evidence>
<evidence type="ECO:0000256" key="4">
    <source>
        <dbReference type="ARBA" id="ARBA00022741"/>
    </source>
</evidence>
<dbReference type="InterPro" id="IPR036890">
    <property type="entry name" value="HATPase_C_sf"/>
</dbReference>
<dbReference type="PANTHER" id="PTHR44936">
    <property type="entry name" value="SENSOR PROTEIN CREC"/>
    <property type="match status" value="1"/>
</dbReference>
<keyword evidence="7" id="KW-1133">Transmembrane helix</keyword>
<dbReference type="SMART" id="SM00387">
    <property type="entry name" value="HATPase_c"/>
    <property type="match status" value="1"/>
</dbReference>
<dbReference type="InterPro" id="IPR050980">
    <property type="entry name" value="2C_sensor_his_kinase"/>
</dbReference>
<feature type="transmembrane region" description="Helical" evidence="7">
    <location>
        <begin position="167"/>
        <end position="185"/>
    </location>
</feature>
<feature type="transmembrane region" description="Helical" evidence="7">
    <location>
        <begin position="103"/>
        <end position="123"/>
    </location>
</feature>
<dbReference type="PROSITE" id="PS50109">
    <property type="entry name" value="HIS_KIN"/>
    <property type="match status" value="1"/>
</dbReference>
<dbReference type="InterPro" id="IPR003594">
    <property type="entry name" value="HATPase_dom"/>
</dbReference>
<dbReference type="AlphaFoldDB" id="A0ABD5XDB8"/>
<feature type="transmembrane region" description="Helical" evidence="7">
    <location>
        <begin position="71"/>
        <end position="91"/>
    </location>
</feature>
<accession>A0ABD5XDB8</accession>
<dbReference type="PANTHER" id="PTHR44936:SF10">
    <property type="entry name" value="SENSOR PROTEIN RSTB"/>
    <property type="match status" value="1"/>
</dbReference>
<evidence type="ECO:0000256" key="3">
    <source>
        <dbReference type="ARBA" id="ARBA00022679"/>
    </source>
</evidence>
<dbReference type="GO" id="GO:0004673">
    <property type="term" value="F:protein histidine kinase activity"/>
    <property type="evidence" value="ECO:0007669"/>
    <property type="project" value="UniProtKB-EC"/>
</dbReference>
<dbReference type="GO" id="GO:0005524">
    <property type="term" value="F:ATP binding"/>
    <property type="evidence" value="ECO:0007669"/>
    <property type="project" value="UniProtKB-KW"/>
</dbReference>
<dbReference type="InterPro" id="IPR005467">
    <property type="entry name" value="His_kinase_dom"/>
</dbReference>